<dbReference type="Proteomes" id="UP000518752">
    <property type="component" value="Unassembled WGS sequence"/>
</dbReference>
<accession>A0A8H5CTZ1</accession>
<dbReference type="OrthoDB" id="3054003at2759"/>
<dbReference type="EMBL" id="JAACJN010000344">
    <property type="protein sequence ID" value="KAF5347033.1"/>
    <property type="molecule type" value="Genomic_DNA"/>
</dbReference>
<keyword evidence="1" id="KW-0479">Metal-binding</keyword>
<sequence length="838" mass="92181">MMVFTAFQSKNWILSTRIFAALWIADFIATLPTEIRTMWFKKPTGTSVLFIVNRYSFLLFLSIGLVEITPGTSTDQRCQILYNSSGVLQILSVVMTSGRNSPLITAVMTLNLASSLYFKGLCNLQQEPYHSCAYSTSGSAFQKFSRCETHYKDTLLFNKQRSSLATISLPNILISRLVLNLHTFSSLEETRSQTVTTISGLTFATNRIVRSGVTDNNRIPQNIVYVLRLCTYIRSQNCENDSLTDTHLNFAMLSNPNSLPNLITFPEDKQLVGLNNWAVFRDHVKSVARSAGLNGYLDGTISAPIPVATAPNVAPVVTLVNSRTPTPEEWELRDAHLAGIVFQNIKDPRSIGVTQDMTSNVMWIALTDEYENSSAAAQTLATERIQQCKYTTGTAFEDYFKSLEALRKSANDVGCNISNDNLRSRFLTSLPRDYLWILQNHGARPFPELKKHLIEYDMMVESANHTPKSTTVPNALMTSRQSSIVCDNCKRTGHVKKNCWAHGRGSEGKAPRWYRALKGIEPSTASTFSSDNSLAASVAAVSVTATPVTAAAAVYDFSDTEPEGMGKSLHHHSPPDVLAYRLEPETTALVNMSENGVCSVPPYVPSVSSHNTNGTPTFIDSGASHWCIRNRNRFVSYRQASPTHTGRLATDRANGSFRIEGYGIAEIIVKTTEGSVNRLRFPASHTPTFGMNLLSLPAMDRKGFRGVWGNGKIEVQDPASMKVIVDGMLAGCRGGHGLYQVQVIDSLDDSLTSASNPPRSESYQTVDASYALAASGDRDPSLALSRCGIPALDMQTSILSVSWPNGKSSRASRFPNLPFVVNAKYACLLRRRENPSMT</sequence>
<name>A0A8H5CTZ1_9AGAR</name>
<dbReference type="GO" id="GO:0003676">
    <property type="term" value="F:nucleic acid binding"/>
    <property type="evidence" value="ECO:0007669"/>
    <property type="project" value="InterPro"/>
</dbReference>
<comment type="caution">
    <text evidence="4">The sequence shown here is derived from an EMBL/GenBank/DDBJ whole genome shotgun (WGS) entry which is preliminary data.</text>
</comment>
<dbReference type="AlphaFoldDB" id="A0A8H5CTZ1"/>
<evidence type="ECO:0000313" key="4">
    <source>
        <dbReference type="EMBL" id="KAF5347033.1"/>
    </source>
</evidence>
<keyword evidence="2" id="KW-0812">Transmembrane</keyword>
<gene>
    <name evidence="4" type="ORF">D9757_014340</name>
</gene>
<protein>
    <recommendedName>
        <fullName evidence="3">CCHC-type domain-containing protein</fullName>
    </recommendedName>
</protein>
<feature type="domain" description="CCHC-type" evidence="3">
    <location>
        <begin position="486"/>
        <end position="499"/>
    </location>
</feature>
<dbReference type="Pfam" id="PF14223">
    <property type="entry name" value="Retrotran_gag_2"/>
    <property type="match status" value="1"/>
</dbReference>
<evidence type="ECO:0000313" key="5">
    <source>
        <dbReference type="Proteomes" id="UP000518752"/>
    </source>
</evidence>
<keyword evidence="2" id="KW-1133">Transmembrane helix</keyword>
<proteinExistence type="predicted"/>
<dbReference type="InterPro" id="IPR045340">
    <property type="entry name" value="DUF6533"/>
</dbReference>
<feature type="transmembrane region" description="Helical" evidence="2">
    <location>
        <begin position="12"/>
        <end position="32"/>
    </location>
</feature>
<evidence type="ECO:0000259" key="3">
    <source>
        <dbReference type="PROSITE" id="PS50158"/>
    </source>
</evidence>
<dbReference type="PROSITE" id="PS50158">
    <property type="entry name" value="ZF_CCHC"/>
    <property type="match status" value="1"/>
</dbReference>
<dbReference type="Pfam" id="PF20151">
    <property type="entry name" value="DUF6533"/>
    <property type="match status" value="1"/>
</dbReference>
<evidence type="ECO:0000256" key="1">
    <source>
        <dbReference type="PROSITE-ProRule" id="PRU00047"/>
    </source>
</evidence>
<organism evidence="4 5">
    <name type="scientific">Collybiopsis confluens</name>
    <dbReference type="NCBI Taxonomy" id="2823264"/>
    <lineage>
        <taxon>Eukaryota</taxon>
        <taxon>Fungi</taxon>
        <taxon>Dikarya</taxon>
        <taxon>Basidiomycota</taxon>
        <taxon>Agaricomycotina</taxon>
        <taxon>Agaricomycetes</taxon>
        <taxon>Agaricomycetidae</taxon>
        <taxon>Agaricales</taxon>
        <taxon>Marasmiineae</taxon>
        <taxon>Omphalotaceae</taxon>
        <taxon>Collybiopsis</taxon>
    </lineage>
</organism>
<evidence type="ECO:0000256" key="2">
    <source>
        <dbReference type="SAM" id="Phobius"/>
    </source>
</evidence>
<keyword evidence="1" id="KW-0863">Zinc-finger</keyword>
<reference evidence="4 5" key="1">
    <citation type="journal article" date="2020" name="ISME J.">
        <title>Uncovering the hidden diversity of litter-decomposition mechanisms in mushroom-forming fungi.</title>
        <authorList>
            <person name="Floudas D."/>
            <person name="Bentzer J."/>
            <person name="Ahren D."/>
            <person name="Johansson T."/>
            <person name="Persson P."/>
            <person name="Tunlid A."/>
        </authorList>
    </citation>
    <scope>NUCLEOTIDE SEQUENCE [LARGE SCALE GENOMIC DNA]</scope>
    <source>
        <strain evidence="4 5">CBS 406.79</strain>
    </source>
</reference>
<dbReference type="GO" id="GO:0008270">
    <property type="term" value="F:zinc ion binding"/>
    <property type="evidence" value="ECO:0007669"/>
    <property type="project" value="UniProtKB-KW"/>
</dbReference>
<keyword evidence="5" id="KW-1185">Reference proteome</keyword>
<keyword evidence="2" id="KW-0472">Membrane</keyword>
<dbReference type="InterPro" id="IPR001878">
    <property type="entry name" value="Znf_CCHC"/>
</dbReference>
<keyword evidence="1" id="KW-0862">Zinc</keyword>